<evidence type="ECO:0000256" key="5">
    <source>
        <dbReference type="PROSITE-ProRule" id="PRU00560"/>
    </source>
</evidence>
<evidence type="ECO:0000256" key="2">
    <source>
        <dbReference type="ARBA" id="ARBA00022801"/>
    </source>
</evidence>
<keyword evidence="2 5" id="KW-0378">Hydrolase</keyword>
<gene>
    <name evidence="7" type="ORF">GCM10011389_24950</name>
</gene>
<dbReference type="InterPro" id="IPR027417">
    <property type="entry name" value="P-loop_NTPase"/>
</dbReference>
<dbReference type="Proteomes" id="UP000642571">
    <property type="component" value="Unassembled WGS sequence"/>
</dbReference>
<evidence type="ECO:0000259" key="6">
    <source>
        <dbReference type="PROSITE" id="PS51198"/>
    </source>
</evidence>
<dbReference type="PROSITE" id="PS51198">
    <property type="entry name" value="UVRD_HELICASE_ATP_BIND"/>
    <property type="match status" value="1"/>
</dbReference>
<name>A0ABQ1Q6E9_9BACI</name>
<keyword evidence="1 5" id="KW-0547">Nucleotide-binding</keyword>
<proteinExistence type="predicted"/>
<evidence type="ECO:0000313" key="7">
    <source>
        <dbReference type="EMBL" id="GGD16201.1"/>
    </source>
</evidence>
<reference evidence="8" key="1">
    <citation type="journal article" date="2019" name="Int. J. Syst. Evol. Microbiol.">
        <title>The Global Catalogue of Microorganisms (GCM) 10K type strain sequencing project: providing services to taxonomists for standard genome sequencing and annotation.</title>
        <authorList>
            <consortium name="The Broad Institute Genomics Platform"/>
            <consortium name="The Broad Institute Genome Sequencing Center for Infectious Disease"/>
            <person name="Wu L."/>
            <person name="Ma J."/>
        </authorList>
    </citation>
    <scope>NUCLEOTIDE SEQUENCE [LARGE SCALE GENOMIC DNA]</scope>
    <source>
        <strain evidence="8">CGMCC 1.15353</strain>
    </source>
</reference>
<dbReference type="InterPro" id="IPR048228">
    <property type="entry name" value="HelD_bacillota"/>
</dbReference>
<dbReference type="SUPFAM" id="SSF52540">
    <property type="entry name" value="P-loop containing nucleoside triphosphate hydrolases"/>
    <property type="match status" value="1"/>
</dbReference>
<accession>A0ABQ1Q6E9</accession>
<sequence>MKEHPDYQEELDRLTFTKVYMDSVIAAQQSDQETLKKRQESTVASLDFKDSSLKYQDMLTHANFMKMSREQLENLKKLRKKPYFARIDYHRKEKPEREIFYIGKVSLFDRETQQPIILDWRSPLANVYYEGRVGDVSYEAHGEWYEGNVSLKRQYSIEEGKLLDFRDIDITTKDDLLQDSLSQNADHRLTEIVSTIQEEQNRVIRADLRKPIVVQGAAGSGKTTIALHRVSYFLYTLQDIFRPEEMLILAPNRLFIDYMKEVLPELGVEKARSTTFVDYVQLITGHTFTVQTQHETLMNVLEHSGEEKAILKMAEWKGSMSIQTVLDHFIQHVKKEFLVEEDLKIAGFRVVNGKKMKKLFLEDYSYLPFYKRKEKIRQILISDVRRKKKVMLEKMTKKYDDELDRALYGIKDADKRKRRVSFLLDQKDAKLKQIETESKKAVRVYMKQYPNASLSEYFTRFYKEEELFDTLLEKYLSKEDRQFMRTHTLEQLNKNKVDAEDLAMLLYLQANLYGLDPDYKAKKVVMDEAQDYSYMEFVSLKRALNTDLFTIVGDLAQGIYQYRGLKQWQPILEHVFREPNYLTLQKTYRTTMEIMEVANSILTSMDANLPLAEPVLRRGDQPSFHYLGEEGWEKALYEEYKRLKEEGFKSFALIGKTVKECQMIYHSLSSYFPNESLQFIQGNEEMKKDSVIILPVYLAKGLEFDCVFLVNQNESYAKEELDRKLLYVAMTRPLHRLQFWAQEQASFLLNEVDSKYFNDTQLSK</sequence>
<dbReference type="PANTHER" id="PTHR11070:SF17">
    <property type="entry name" value="DNA HELICASE IV"/>
    <property type="match status" value="1"/>
</dbReference>
<dbReference type="Pfam" id="PF00580">
    <property type="entry name" value="UvrD-helicase"/>
    <property type="match status" value="1"/>
</dbReference>
<keyword evidence="8" id="KW-1185">Reference proteome</keyword>
<keyword evidence="3 5" id="KW-0347">Helicase</keyword>
<comment type="caution">
    <text evidence="7">The sequence shown here is derived from an EMBL/GenBank/DDBJ whole genome shotgun (WGS) entry which is preliminary data.</text>
</comment>
<feature type="domain" description="UvrD-like helicase ATP-binding" evidence="6">
    <location>
        <begin position="195"/>
        <end position="591"/>
    </location>
</feature>
<dbReference type="Gene3D" id="1.10.10.160">
    <property type="match status" value="1"/>
</dbReference>
<dbReference type="InterPro" id="IPR027785">
    <property type="entry name" value="UvrD-like_helicase_C"/>
</dbReference>
<evidence type="ECO:0000256" key="1">
    <source>
        <dbReference type="ARBA" id="ARBA00022741"/>
    </source>
</evidence>
<protein>
    <submittedName>
        <fullName evidence="7">DNA helicase</fullName>
    </submittedName>
</protein>
<dbReference type="PANTHER" id="PTHR11070">
    <property type="entry name" value="UVRD / RECB / PCRA DNA HELICASE FAMILY MEMBER"/>
    <property type="match status" value="1"/>
</dbReference>
<dbReference type="Pfam" id="PF13538">
    <property type="entry name" value="UvrD_C_2"/>
    <property type="match status" value="1"/>
</dbReference>
<evidence type="ECO:0000256" key="3">
    <source>
        <dbReference type="ARBA" id="ARBA00022806"/>
    </source>
</evidence>
<evidence type="ECO:0000313" key="8">
    <source>
        <dbReference type="Proteomes" id="UP000642571"/>
    </source>
</evidence>
<dbReference type="InterPro" id="IPR000212">
    <property type="entry name" value="DNA_helicase_UvrD/REP"/>
</dbReference>
<dbReference type="RefSeq" id="WP_188654221.1">
    <property type="nucleotide sequence ID" value="NZ_BMIN01000010.1"/>
</dbReference>
<dbReference type="GO" id="GO:0004386">
    <property type="term" value="F:helicase activity"/>
    <property type="evidence" value="ECO:0007669"/>
    <property type="project" value="UniProtKB-KW"/>
</dbReference>
<dbReference type="InterPro" id="IPR013986">
    <property type="entry name" value="DExx_box_DNA_helicase_dom_sf"/>
</dbReference>
<evidence type="ECO:0000256" key="4">
    <source>
        <dbReference type="ARBA" id="ARBA00022840"/>
    </source>
</evidence>
<dbReference type="EMBL" id="BMIN01000010">
    <property type="protein sequence ID" value="GGD16201.1"/>
    <property type="molecule type" value="Genomic_DNA"/>
</dbReference>
<organism evidence="7 8">
    <name type="scientific">Pontibacillus salipaludis</name>
    <dbReference type="NCBI Taxonomy" id="1697394"/>
    <lineage>
        <taxon>Bacteria</taxon>
        <taxon>Bacillati</taxon>
        <taxon>Bacillota</taxon>
        <taxon>Bacilli</taxon>
        <taxon>Bacillales</taxon>
        <taxon>Bacillaceae</taxon>
        <taxon>Pontibacillus</taxon>
    </lineage>
</organism>
<feature type="binding site" evidence="5">
    <location>
        <begin position="216"/>
        <end position="223"/>
    </location>
    <ligand>
        <name>ATP</name>
        <dbReference type="ChEBI" id="CHEBI:30616"/>
    </ligand>
</feature>
<dbReference type="NCBIfam" id="NF041464">
    <property type="entry name" value="HelD_BACSU"/>
    <property type="match status" value="1"/>
</dbReference>
<dbReference type="Gene3D" id="3.40.50.300">
    <property type="entry name" value="P-loop containing nucleotide triphosphate hydrolases"/>
    <property type="match status" value="3"/>
</dbReference>
<keyword evidence="4 5" id="KW-0067">ATP-binding</keyword>
<dbReference type="InterPro" id="IPR014016">
    <property type="entry name" value="UvrD-like_ATP-bd"/>
</dbReference>